<accession>A0A2M6WY75</accession>
<dbReference type="Pfam" id="PF13358">
    <property type="entry name" value="DDE_3"/>
    <property type="match status" value="1"/>
</dbReference>
<evidence type="ECO:0000313" key="2">
    <source>
        <dbReference type="EMBL" id="PIT97752.1"/>
    </source>
</evidence>
<organism evidence="2 3">
    <name type="scientific">Candidatus Andersenbacteria bacterium CG10_big_fil_rev_8_21_14_0_10_54_11</name>
    <dbReference type="NCBI Taxonomy" id="1974485"/>
    <lineage>
        <taxon>Bacteria</taxon>
        <taxon>Candidatus Anderseniibacteriota</taxon>
    </lineage>
</organism>
<comment type="caution">
    <text evidence="2">The sequence shown here is derived from an EMBL/GenBank/DDBJ whole genome shotgun (WGS) entry which is preliminary data.</text>
</comment>
<proteinExistence type="predicted"/>
<dbReference type="Proteomes" id="UP000230731">
    <property type="component" value="Unassembled WGS sequence"/>
</dbReference>
<reference evidence="3" key="1">
    <citation type="submission" date="2017-09" db="EMBL/GenBank/DDBJ databases">
        <title>Depth-based differentiation of microbial function through sediment-hosted aquifers and enrichment of novel symbionts in the deep terrestrial subsurface.</title>
        <authorList>
            <person name="Probst A.J."/>
            <person name="Ladd B."/>
            <person name="Jarett J.K."/>
            <person name="Geller-Mcgrath D.E."/>
            <person name="Sieber C.M.K."/>
            <person name="Emerson J.B."/>
            <person name="Anantharaman K."/>
            <person name="Thomas B.C."/>
            <person name="Malmstrom R."/>
            <person name="Stieglmeier M."/>
            <person name="Klingl A."/>
            <person name="Woyke T."/>
            <person name="Ryan C.M."/>
            <person name="Banfield J.F."/>
        </authorList>
    </citation>
    <scope>NUCLEOTIDE SEQUENCE [LARGE SCALE GENOMIC DNA]</scope>
</reference>
<name>A0A2M6WY75_9BACT</name>
<evidence type="ECO:0000259" key="1">
    <source>
        <dbReference type="Pfam" id="PF13358"/>
    </source>
</evidence>
<dbReference type="InterPro" id="IPR047655">
    <property type="entry name" value="Transpos_IS630-like"/>
</dbReference>
<dbReference type="AlphaFoldDB" id="A0A2M6WY75"/>
<dbReference type="EMBL" id="PEZP01000048">
    <property type="protein sequence ID" value="PIT97752.1"/>
    <property type="molecule type" value="Genomic_DNA"/>
</dbReference>
<dbReference type="InterPro" id="IPR038717">
    <property type="entry name" value="Tc1-like_DDE_dom"/>
</dbReference>
<gene>
    <name evidence="2" type="ORF">COT71_04455</name>
</gene>
<protein>
    <recommendedName>
        <fullName evidence="1">Tc1-like transposase DDE domain-containing protein</fullName>
    </recommendedName>
</protein>
<evidence type="ECO:0000313" key="3">
    <source>
        <dbReference type="Proteomes" id="UP000230731"/>
    </source>
</evidence>
<dbReference type="NCBIfam" id="NF033545">
    <property type="entry name" value="transpos_IS630"/>
    <property type="match status" value="1"/>
</dbReference>
<feature type="domain" description="Tc1-like transposase DDE" evidence="1">
    <location>
        <begin position="31"/>
        <end position="182"/>
    </location>
</feature>
<sequence>MWCIPALTEEYIERMEDLLDLYQQPYDPCEPVVCFDEKTTQLLADTRPVQPAAPGTLRKRDYEYRRNGTRNIFVAVEPKGGKRRTAVTARRTKQDFAYAVRQLIVNQYPHARTIHLVMDNLNTHAKKSLVETFGEAEANRLWSRLTAHYTPKHASWLNMAEIEIGILSRQALKKRLEDERRLKQETTAWERHRNRTRATITWTFTKKDARAVFNYGRQN</sequence>